<dbReference type="GO" id="GO:0050416">
    <property type="term" value="F:formimidoylglutamate deiminase activity"/>
    <property type="evidence" value="ECO:0007669"/>
    <property type="project" value="UniProtKB-EC"/>
</dbReference>
<organism evidence="6 7">
    <name type="scientific">Sphingoaurantiacus capsulatus</name>
    <dbReference type="NCBI Taxonomy" id="1771310"/>
    <lineage>
        <taxon>Bacteria</taxon>
        <taxon>Pseudomonadati</taxon>
        <taxon>Pseudomonadota</taxon>
        <taxon>Alphaproteobacteria</taxon>
        <taxon>Sphingomonadales</taxon>
        <taxon>Sphingosinicellaceae</taxon>
        <taxon>Sphingoaurantiacus</taxon>
    </lineage>
</organism>
<dbReference type="SUPFAM" id="SSF51556">
    <property type="entry name" value="Metallo-dependent hydrolases"/>
    <property type="match status" value="1"/>
</dbReference>
<dbReference type="EC" id="3.5.3.13" evidence="6"/>
<evidence type="ECO:0000259" key="5">
    <source>
        <dbReference type="Pfam" id="PF01979"/>
    </source>
</evidence>
<gene>
    <name evidence="6" type="ORF">ACFOMD_00110</name>
</gene>
<dbReference type="PANTHER" id="PTHR11271">
    <property type="entry name" value="GUANINE DEAMINASE"/>
    <property type="match status" value="1"/>
</dbReference>
<keyword evidence="2" id="KW-0479">Metal-binding</keyword>
<evidence type="ECO:0000256" key="4">
    <source>
        <dbReference type="ARBA" id="ARBA00022833"/>
    </source>
</evidence>
<dbReference type="RefSeq" id="WP_380854945.1">
    <property type="nucleotide sequence ID" value="NZ_JBHRXV010000001.1"/>
</dbReference>
<proteinExistence type="predicted"/>
<dbReference type="InterPro" id="IPR051607">
    <property type="entry name" value="Metallo-dep_hydrolases"/>
</dbReference>
<dbReference type="PANTHER" id="PTHR11271:SF48">
    <property type="entry name" value="AMIDOHYDROLASE-RELATED DOMAIN-CONTAINING PROTEIN"/>
    <property type="match status" value="1"/>
</dbReference>
<evidence type="ECO:0000256" key="1">
    <source>
        <dbReference type="ARBA" id="ARBA00001947"/>
    </source>
</evidence>
<name>A0ABV7X470_9SPHN</name>
<evidence type="ECO:0000313" key="6">
    <source>
        <dbReference type="EMBL" id="MFC3710955.1"/>
    </source>
</evidence>
<keyword evidence="7" id="KW-1185">Reference proteome</keyword>
<sequence>MTVDLLAPAVRTAQGWTENARLQITNGKFVEIGGAGGSPLPGAVIPAMPNLHSHAFQRAIAGITEVRSPSGGDFWTWRQAMYGSLDRLTPDDVRVIATQLYIEMAKAGYARVCEFHYLHHDADGRPYANPAAMAEALIEAAAIAGIGLTLVPVLYMASGFGDRPAEPAQRRFLHIPDSYAALIEGLRGRVDLGIGFHSLRAVTPEAMNAVLDIDVALPVHIHIAEQVKEVDDCLTWSGARPVEWLLRHFPVDERWCLVHATHLTDAETRDLAASGATVAICPTTEANLGDGFFDTESYFAHGGRWGIGSDSHVSLDPREELRLLEYGRRLRLQRRALSATEALPNVGAWLWTEAASATAPTGVDTGRIAPGARADFIVLDERNPQIAAMSGDARLDALVFVNAGAAPVRELWVGGERIVAEARHPHEETSAREFAQTVARLRAAI</sequence>
<feature type="domain" description="Amidohydrolase-related" evidence="5">
    <location>
        <begin position="44"/>
        <end position="415"/>
    </location>
</feature>
<dbReference type="Gene3D" id="3.20.20.140">
    <property type="entry name" value="Metal-dependent hydrolases"/>
    <property type="match status" value="1"/>
</dbReference>
<dbReference type="Pfam" id="PF01979">
    <property type="entry name" value="Amidohydro_1"/>
    <property type="match status" value="1"/>
</dbReference>
<dbReference type="NCBIfam" id="NF006684">
    <property type="entry name" value="PRK09229.1-5"/>
    <property type="match status" value="1"/>
</dbReference>
<accession>A0ABV7X470</accession>
<evidence type="ECO:0000256" key="2">
    <source>
        <dbReference type="ARBA" id="ARBA00022723"/>
    </source>
</evidence>
<comment type="caution">
    <text evidence="6">The sequence shown here is derived from an EMBL/GenBank/DDBJ whole genome shotgun (WGS) entry which is preliminary data.</text>
</comment>
<dbReference type="Proteomes" id="UP001595615">
    <property type="component" value="Unassembled WGS sequence"/>
</dbReference>
<evidence type="ECO:0000313" key="7">
    <source>
        <dbReference type="Proteomes" id="UP001595615"/>
    </source>
</evidence>
<protein>
    <submittedName>
        <fullName evidence="6">Formimidoylglutamate deiminase</fullName>
        <ecNumber evidence="6">3.5.3.13</ecNumber>
    </submittedName>
</protein>
<dbReference type="NCBIfam" id="NF006681">
    <property type="entry name" value="PRK09229.1-2"/>
    <property type="match status" value="1"/>
</dbReference>
<dbReference type="InterPro" id="IPR006680">
    <property type="entry name" value="Amidohydro-rel"/>
</dbReference>
<dbReference type="Gene3D" id="2.30.40.10">
    <property type="entry name" value="Urease, subunit C, domain 1"/>
    <property type="match status" value="1"/>
</dbReference>
<keyword evidence="3 6" id="KW-0378">Hydrolase</keyword>
<evidence type="ECO:0000256" key="3">
    <source>
        <dbReference type="ARBA" id="ARBA00022801"/>
    </source>
</evidence>
<dbReference type="InterPro" id="IPR010252">
    <property type="entry name" value="HutF"/>
</dbReference>
<dbReference type="EMBL" id="JBHRXV010000001">
    <property type="protein sequence ID" value="MFC3710955.1"/>
    <property type="molecule type" value="Genomic_DNA"/>
</dbReference>
<keyword evidence="4" id="KW-0862">Zinc</keyword>
<comment type="cofactor">
    <cofactor evidence="1">
        <name>Zn(2+)</name>
        <dbReference type="ChEBI" id="CHEBI:29105"/>
    </cofactor>
</comment>
<dbReference type="InterPro" id="IPR011059">
    <property type="entry name" value="Metal-dep_hydrolase_composite"/>
</dbReference>
<dbReference type="NCBIfam" id="TIGR02022">
    <property type="entry name" value="hutF"/>
    <property type="match status" value="1"/>
</dbReference>
<dbReference type="InterPro" id="IPR032466">
    <property type="entry name" value="Metal_Hydrolase"/>
</dbReference>
<reference evidence="7" key="1">
    <citation type="journal article" date="2019" name="Int. J. Syst. Evol. Microbiol.">
        <title>The Global Catalogue of Microorganisms (GCM) 10K type strain sequencing project: providing services to taxonomists for standard genome sequencing and annotation.</title>
        <authorList>
            <consortium name="The Broad Institute Genomics Platform"/>
            <consortium name="The Broad Institute Genome Sequencing Center for Infectious Disease"/>
            <person name="Wu L."/>
            <person name="Ma J."/>
        </authorList>
    </citation>
    <scope>NUCLEOTIDE SEQUENCE [LARGE SCALE GENOMIC DNA]</scope>
    <source>
        <strain evidence="7">KCTC 42644</strain>
    </source>
</reference>
<dbReference type="SUPFAM" id="SSF51338">
    <property type="entry name" value="Composite domain of metallo-dependent hydrolases"/>
    <property type="match status" value="1"/>
</dbReference>